<comment type="pathway">
    <text evidence="1 15">Pyrimidine metabolism; UMP biosynthesis via salvage pathway; UMP from uracil: step 1/1.</text>
</comment>
<evidence type="ECO:0000256" key="7">
    <source>
        <dbReference type="ARBA" id="ARBA00022741"/>
    </source>
</evidence>
<name>A0A7Z0PEQ2_9FUSO</name>
<dbReference type="EC" id="2.4.2.9" evidence="3 15"/>
<evidence type="ECO:0000256" key="9">
    <source>
        <dbReference type="ARBA" id="ARBA00023134"/>
    </source>
</evidence>
<dbReference type="InterPro" id="IPR000836">
    <property type="entry name" value="PRTase_dom"/>
</dbReference>
<keyword evidence="7 15" id="KW-0547">Nucleotide-binding</keyword>
<evidence type="ECO:0000256" key="2">
    <source>
        <dbReference type="ARBA" id="ARBA00009516"/>
    </source>
</evidence>
<sequence>MAIFEYKHPLISHKLSILRNVETDTKLFRESLNEIASLMVYEATKDLKLKNVTVTTPIQETTTQVLDEPVTIVPILRAGLGMVDALLAHIPNAKVGHLGVYRNEETFEPVYYYAKMPSNVVESKVLIVDPMLATGGSIIYTIDYLKSIGVKNISVLSIIAAPEGILAIKDKHDDVDLYIASIDKGLNEHKYIYPGLGDAGDRIFGTK</sequence>
<dbReference type="InterPro" id="IPR034332">
    <property type="entry name" value="Upp_B"/>
</dbReference>
<evidence type="ECO:0000313" key="18">
    <source>
        <dbReference type="Proteomes" id="UP000526184"/>
    </source>
</evidence>
<dbReference type="NCBIfam" id="TIGR01091">
    <property type="entry name" value="upp"/>
    <property type="match status" value="1"/>
</dbReference>
<dbReference type="GO" id="GO:0004845">
    <property type="term" value="F:uracil phosphoribosyltransferase activity"/>
    <property type="evidence" value="ECO:0007669"/>
    <property type="project" value="UniProtKB-UniRule"/>
</dbReference>
<keyword evidence="18" id="KW-1185">Reference proteome</keyword>
<feature type="domain" description="Phosphoribosyltransferase" evidence="16">
    <location>
        <begin position="7"/>
        <end position="206"/>
    </location>
</feature>
<dbReference type="HAMAP" id="MF_01218_B">
    <property type="entry name" value="Upp_B"/>
    <property type="match status" value="1"/>
</dbReference>
<evidence type="ECO:0000256" key="8">
    <source>
        <dbReference type="ARBA" id="ARBA00022842"/>
    </source>
</evidence>
<dbReference type="EMBL" id="JABMKT010000014">
    <property type="protein sequence ID" value="NYV27866.1"/>
    <property type="molecule type" value="Genomic_DNA"/>
</dbReference>
<evidence type="ECO:0000259" key="16">
    <source>
        <dbReference type="Pfam" id="PF14681"/>
    </source>
</evidence>
<dbReference type="GO" id="GO:0000287">
    <property type="term" value="F:magnesium ion binding"/>
    <property type="evidence" value="ECO:0007669"/>
    <property type="project" value="UniProtKB-UniRule"/>
</dbReference>
<dbReference type="AlphaFoldDB" id="A0A7Z0PEQ2"/>
<feature type="binding site" evidence="15">
    <location>
        <position position="77"/>
    </location>
    <ligand>
        <name>5-phospho-alpha-D-ribose 1-diphosphate</name>
        <dbReference type="ChEBI" id="CHEBI:58017"/>
    </ligand>
</feature>
<organism evidence="17 18">
    <name type="scientific">Streptobacillus felis</name>
    <dbReference type="NCBI Taxonomy" id="1384509"/>
    <lineage>
        <taxon>Bacteria</taxon>
        <taxon>Fusobacteriati</taxon>
        <taxon>Fusobacteriota</taxon>
        <taxon>Fusobacteriia</taxon>
        <taxon>Fusobacteriales</taxon>
        <taxon>Leptotrichiaceae</taxon>
        <taxon>Streptobacillus</taxon>
    </lineage>
</organism>
<dbReference type="NCBIfam" id="NF001097">
    <property type="entry name" value="PRK00129.1"/>
    <property type="match status" value="1"/>
</dbReference>
<keyword evidence="5 15" id="KW-0328">Glycosyltransferase</keyword>
<keyword evidence="9 15" id="KW-0342">GTP-binding</keyword>
<evidence type="ECO:0000256" key="11">
    <source>
        <dbReference type="ARBA" id="ARBA00052919"/>
    </source>
</evidence>
<feature type="binding site" evidence="15">
    <location>
        <position position="192"/>
    </location>
    <ligand>
        <name>uracil</name>
        <dbReference type="ChEBI" id="CHEBI:17568"/>
    </ligand>
</feature>
<evidence type="ECO:0000256" key="14">
    <source>
        <dbReference type="ARBA" id="ARBA00079807"/>
    </source>
</evidence>
<dbReference type="InterPro" id="IPR050054">
    <property type="entry name" value="UPRTase/APRTase"/>
</dbReference>
<dbReference type="GO" id="GO:0005737">
    <property type="term" value="C:cytoplasm"/>
    <property type="evidence" value="ECO:0007669"/>
    <property type="project" value="UniProtKB-ARBA"/>
</dbReference>
<evidence type="ECO:0000256" key="5">
    <source>
        <dbReference type="ARBA" id="ARBA00022676"/>
    </source>
</evidence>
<dbReference type="UniPathway" id="UPA00574">
    <property type="reaction ID" value="UER00636"/>
</dbReference>
<evidence type="ECO:0000256" key="6">
    <source>
        <dbReference type="ARBA" id="ARBA00022679"/>
    </source>
</evidence>
<dbReference type="Proteomes" id="UP000526184">
    <property type="component" value="Unassembled WGS sequence"/>
</dbReference>
<comment type="caution">
    <text evidence="17">The sequence shown here is derived from an EMBL/GenBank/DDBJ whole genome shotgun (WGS) entry which is preliminary data.</text>
</comment>
<dbReference type="PANTHER" id="PTHR32315">
    <property type="entry name" value="ADENINE PHOSPHORIBOSYLTRANSFERASE"/>
    <property type="match status" value="1"/>
</dbReference>
<feature type="binding site" evidence="15">
    <location>
        <position position="102"/>
    </location>
    <ligand>
        <name>5-phospho-alpha-D-ribose 1-diphosphate</name>
        <dbReference type="ChEBI" id="CHEBI:58017"/>
    </ligand>
</feature>
<proteinExistence type="inferred from homology"/>
<keyword evidence="4 15" id="KW-0021">Allosteric enzyme</keyword>
<keyword evidence="6 15" id="KW-0808">Transferase</keyword>
<feature type="binding site" evidence="15">
    <location>
        <position position="198"/>
    </location>
    <ligand>
        <name>5-phospho-alpha-D-ribose 1-diphosphate</name>
        <dbReference type="ChEBI" id="CHEBI:58017"/>
    </ligand>
</feature>
<accession>A0A7Z0PEQ2</accession>
<comment type="cofactor">
    <cofactor evidence="15">
        <name>Mg(2+)</name>
        <dbReference type="ChEBI" id="CHEBI:18420"/>
    </cofactor>
    <text evidence="15">Binds 1 Mg(2+) ion per subunit. The magnesium is bound as Mg-PRPP.</text>
</comment>
<dbReference type="InterPro" id="IPR029057">
    <property type="entry name" value="PRTase-like"/>
</dbReference>
<evidence type="ECO:0000256" key="4">
    <source>
        <dbReference type="ARBA" id="ARBA00022533"/>
    </source>
</evidence>
<dbReference type="FunFam" id="3.40.50.2020:FF:000003">
    <property type="entry name" value="Uracil phosphoribosyltransferase"/>
    <property type="match status" value="1"/>
</dbReference>
<evidence type="ECO:0000313" key="17">
    <source>
        <dbReference type="EMBL" id="NYV27866.1"/>
    </source>
</evidence>
<evidence type="ECO:0000256" key="15">
    <source>
        <dbReference type="HAMAP-Rule" id="MF_01218"/>
    </source>
</evidence>
<dbReference type="Pfam" id="PF14681">
    <property type="entry name" value="UPRTase"/>
    <property type="match status" value="1"/>
</dbReference>
<gene>
    <name evidence="15 17" type="primary">upp</name>
    <name evidence="17" type="ORF">HP397_03385</name>
</gene>
<dbReference type="SUPFAM" id="SSF53271">
    <property type="entry name" value="PRTase-like"/>
    <property type="match status" value="1"/>
</dbReference>
<comment type="similarity">
    <text evidence="2 15">Belongs to the UPRTase family.</text>
</comment>
<dbReference type="CDD" id="cd06223">
    <property type="entry name" value="PRTases_typeI"/>
    <property type="match status" value="1"/>
</dbReference>
<dbReference type="RefSeq" id="WP_180135905.1">
    <property type="nucleotide sequence ID" value="NZ_JABMKT010000014.1"/>
</dbReference>
<evidence type="ECO:0000256" key="12">
    <source>
        <dbReference type="ARBA" id="ARBA00056901"/>
    </source>
</evidence>
<dbReference type="InterPro" id="IPR005765">
    <property type="entry name" value="UPRT"/>
</dbReference>
<evidence type="ECO:0000256" key="10">
    <source>
        <dbReference type="ARBA" id="ARBA00031082"/>
    </source>
</evidence>
<reference evidence="17 18" key="1">
    <citation type="submission" date="2020-05" db="EMBL/GenBank/DDBJ databases">
        <title>Streptobacillus felis strain LHL191014123.</title>
        <authorList>
            <person name="Fawzy A."/>
            <person name="Rau J."/>
            <person name="Risse K."/>
            <person name="Schauerte N."/>
            <person name="Geiger C."/>
            <person name="Blom J."/>
            <person name="Imirzalioglu C."/>
            <person name="Falgenhauer J."/>
            <person name="Bach A."/>
            <person name="Herden C."/>
            <person name="Eisenberg T."/>
        </authorList>
    </citation>
    <scope>NUCLEOTIDE SEQUENCE [LARGE SCALE GENOMIC DNA]</scope>
    <source>
        <strain evidence="17 18">LHL191014123</strain>
    </source>
</reference>
<dbReference type="GO" id="GO:0005525">
    <property type="term" value="F:GTP binding"/>
    <property type="evidence" value="ECO:0007669"/>
    <property type="project" value="UniProtKB-KW"/>
</dbReference>
<keyword evidence="8 15" id="KW-0460">Magnesium</keyword>
<evidence type="ECO:0000256" key="1">
    <source>
        <dbReference type="ARBA" id="ARBA00005180"/>
    </source>
</evidence>
<evidence type="ECO:0000256" key="3">
    <source>
        <dbReference type="ARBA" id="ARBA00011894"/>
    </source>
</evidence>
<comment type="catalytic activity">
    <reaction evidence="11 15">
        <text>UMP + diphosphate = 5-phospho-alpha-D-ribose 1-diphosphate + uracil</text>
        <dbReference type="Rhea" id="RHEA:13017"/>
        <dbReference type="ChEBI" id="CHEBI:17568"/>
        <dbReference type="ChEBI" id="CHEBI:33019"/>
        <dbReference type="ChEBI" id="CHEBI:57865"/>
        <dbReference type="ChEBI" id="CHEBI:58017"/>
        <dbReference type="EC" id="2.4.2.9"/>
    </reaction>
</comment>
<comment type="function">
    <text evidence="12 15">Catalyzes the conversion of uracil and 5-phospho-alpha-D-ribose 1-diphosphate (PRPP) to UMP and diphosphate.</text>
</comment>
<dbReference type="GO" id="GO:0044206">
    <property type="term" value="P:UMP salvage"/>
    <property type="evidence" value="ECO:0007669"/>
    <property type="project" value="UniProtKB-UniRule"/>
</dbReference>
<dbReference type="PANTHER" id="PTHR32315:SF4">
    <property type="entry name" value="URACIL PHOSPHORIBOSYLTRANSFERASE, CHLOROPLASTIC"/>
    <property type="match status" value="1"/>
</dbReference>
<feature type="binding site" evidence="15">
    <location>
        <begin position="197"/>
        <end position="199"/>
    </location>
    <ligand>
        <name>uracil</name>
        <dbReference type="ChEBI" id="CHEBI:17568"/>
    </ligand>
</feature>
<comment type="activity regulation">
    <text evidence="15">Allosterically activated by GTP.</text>
</comment>
<dbReference type="GO" id="GO:0006223">
    <property type="term" value="P:uracil salvage"/>
    <property type="evidence" value="ECO:0007669"/>
    <property type="project" value="InterPro"/>
</dbReference>
<feature type="binding site" evidence="15">
    <location>
        <begin position="129"/>
        <end position="137"/>
    </location>
    <ligand>
        <name>5-phospho-alpha-D-ribose 1-diphosphate</name>
        <dbReference type="ChEBI" id="CHEBI:58017"/>
    </ligand>
</feature>
<evidence type="ECO:0000256" key="13">
    <source>
        <dbReference type="ARBA" id="ARBA00072146"/>
    </source>
</evidence>
<dbReference type="Gene3D" id="3.40.50.2020">
    <property type="match status" value="1"/>
</dbReference>
<protein>
    <recommendedName>
        <fullName evidence="13 15">Uracil phosphoribosyltransferase</fullName>
        <ecNumber evidence="3 15">2.4.2.9</ecNumber>
    </recommendedName>
    <alternativeName>
        <fullName evidence="10 15">UMP pyrophosphorylase</fullName>
    </alternativeName>
    <alternativeName>
        <fullName evidence="14 15">UPRTase</fullName>
    </alternativeName>
</protein>